<dbReference type="InterPro" id="IPR001466">
    <property type="entry name" value="Beta-lactam-related"/>
</dbReference>
<sequence>MNIQINGTVAPGYESVKQLYQHNMNTLTERNTQLCIYVGEECVVDLWASAIDDATFSADSLVNIWSSGKSLEPILLGMLIDRGLLDLNKPISDYWPEFSAHGKGDLTVADLMRHEAGLPVFDQTIKPDELQTSAIKQNAIGAIIERQTPRFREGSNNQREYHALTRGWVANEVFRRVEPSGRTMGEFLRQEISTPFDADVYIGLQETELQRVSNVKVLSFKYQFLQGLIPRIFGRKMELNLLQIITRIFHIFSSLRNSTARGAPEAITGMNNLHTINSPLVSSGETPSAGAKGSARGLAKLAAVMANGGSLKGQQLMGDSAHAALHAAAIGRNMLAMNVAFTQGGLAEFAQQGPKASAFDNGLNYGREGFYGWMGLGGSIFQWHPQHRIGFGYVPTSLNILDLVNERGKAYQIEVVRCIENLS</sequence>
<dbReference type="InterPro" id="IPR012338">
    <property type="entry name" value="Beta-lactam/transpept-like"/>
</dbReference>
<accession>A0ABV3TUK0</accession>
<keyword evidence="3" id="KW-1185">Reference proteome</keyword>
<dbReference type="GO" id="GO:0016787">
    <property type="term" value="F:hydrolase activity"/>
    <property type="evidence" value="ECO:0007669"/>
    <property type="project" value="UniProtKB-KW"/>
</dbReference>
<gene>
    <name evidence="2" type="ORF">AB4875_07345</name>
</gene>
<protein>
    <submittedName>
        <fullName evidence="2">Serine hydrolase domain-containing protein</fullName>
        <ecNumber evidence="2">3.-.-.-</ecNumber>
    </submittedName>
</protein>
<organism evidence="2 3">
    <name type="scientific">Zhongshania arctica</name>
    <dbReference type="NCBI Taxonomy" id="3238302"/>
    <lineage>
        <taxon>Bacteria</taxon>
        <taxon>Pseudomonadati</taxon>
        <taxon>Pseudomonadota</taxon>
        <taxon>Gammaproteobacteria</taxon>
        <taxon>Cellvibrionales</taxon>
        <taxon>Spongiibacteraceae</taxon>
        <taxon>Zhongshania</taxon>
    </lineage>
</organism>
<dbReference type="PANTHER" id="PTHR43319">
    <property type="entry name" value="BETA-LACTAMASE-RELATED"/>
    <property type="match status" value="1"/>
</dbReference>
<keyword evidence="2" id="KW-0378">Hydrolase</keyword>
<dbReference type="EC" id="3.-.-.-" evidence="2"/>
<feature type="domain" description="Beta-lactamase-related" evidence="1">
    <location>
        <begin position="27"/>
        <end position="397"/>
    </location>
</feature>
<dbReference type="SUPFAM" id="SSF56601">
    <property type="entry name" value="beta-lactamase/transpeptidase-like"/>
    <property type="match status" value="1"/>
</dbReference>
<dbReference type="Gene3D" id="3.40.710.10">
    <property type="entry name" value="DD-peptidase/beta-lactamase superfamily"/>
    <property type="match status" value="1"/>
</dbReference>
<proteinExistence type="predicted"/>
<dbReference type="PANTHER" id="PTHR43319:SF3">
    <property type="entry name" value="BETA-LACTAMASE-RELATED DOMAIN-CONTAINING PROTEIN"/>
    <property type="match status" value="1"/>
</dbReference>
<evidence type="ECO:0000259" key="1">
    <source>
        <dbReference type="Pfam" id="PF00144"/>
    </source>
</evidence>
<dbReference type="EMBL" id="JBFRYB010000001">
    <property type="protein sequence ID" value="MEX1665299.1"/>
    <property type="molecule type" value="Genomic_DNA"/>
</dbReference>
<comment type="caution">
    <text evidence="2">The sequence shown here is derived from an EMBL/GenBank/DDBJ whole genome shotgun (WGS) entry which is preliminary data.</text>
</comment>
<evidence type="ECO:0000313" key="2">
    <source>
        <dbReference type="EMBL" id="MEX1665299.1"/>
    </source>
</evidence>
<dbReference type="Proteomes" id="UP001557484">
    <property type="component" value="Unassembled WGS sequence"/>
</dbReference>
<reference evidence="2 3" key="1">
    <citation type="journal article" date="2011" name="Int. J. Syst. Evol. Microbiol.">
        <title>Zhongshania antarctica gen. nov., sp. nov. and Zhongshania guokunii sp. nov., gammaproteobacteria respectively isolated from coastal attached (fast) ice and surface seawater of the Antarctic.</title>
        <authorList>
            <person name="Li H.J."/>
            <person name="Zhang X.Y."/>
            <person name="Chen C.X."/>
            <person name="Zhang Y.J."/>
            <person name="Gao Z.M."/>
            <person name="Yu Y."/>
            <person name="Chen X.L."/>
            <person name="Chen B."/>
            <person name="Zhang Y.Z."/>
        </authorList>
    </citation>
    <scope>NUCLEOTIDE SEQUENCE [LARGE SCALE GENOMIC DNA]</scope>
    <source>
        <strain evidence="2 3">R06B22</strain>
    </source>
</reference>
<dbReference type="Pfam" id="PF00144">
    <property type="entry name" value="Beta-lactamase"/>
    <property type="match status" value="1"/>
</dbReference>
<evidence type="ECO:0000313" key="3">
    <source>
        <dbReference type="Proteomes" id="UP001557484"/>
    </source>
</evidence>
<name>A0ABV3TUK0_9GAMM</name>
<dbReference type="RefSeq" id="WP_368375405.1">
    <property type="nucleotide sequence ID" value="NZ_JBFRYB010000001.1"/>
</dbReference>
<dbReference type="InterPro" id="IPR052907">
    <property type="entry name" value="Beta-lactamase/esterase"/>
</dbReference>